<name>A0A9E3ZUH8_9ENTE</name>
<dbReference type="Proteomes" id="UP000813384">
    <property type="component" value="Unassembled WGS sequence"/>
</dbReference>
<evidence type="ECO:0000313" key="2">
    <source>
        <dbReference type="Proteomes" id="UP000813384"/>
    </source>
</evidence>
<feature type="non-terminal residue" evidence="1">
    <location>
        <position position="185"/>
    </location>
</feature>
<proteinExistence type="predicted"/>
<sequence length="185" mass="21557">MNFELFSGLYKEALESTDKDMFIGERGWQYWMNDYEVKEVAALLSDIYTLANSGIRENRERYGFTRAAFCRRHDIPKRTAESWEMEQNKIAPYLKELLDYSLLNEEKEVDLTLPGKIFGRLIAVSPDKGNNWRCLCDCGNICFVDVDDLKNGFVKSCGCEDHLTRQLKELSAIKKLEENKMLKEE</sequence>
<comment type="caution">
    <text evidence="1">The sequence shown here is derived from an EMBL/GenBank/DDBJ whole genome shotgun (WGS) entry which is preliminary data.</text>
</comment>
<dbReference type="EMBL" id="JAJJVO010000094">
    <property type="protein sequence ID" value="MCC9273861.1"/>
    <property type="molecule type" value="Genomic_DNA"/>
</dbReference>
<evidence type="ECO:0000313" key="1">
    <source>
        <dbReference type="EMBL" id="MCC9273861.1"/>
    </source>
</evidence>
<accession>A0A9E3ZUH8</accession>
<protein>
    <submittedName>
        <fullName evidence="1">Uncharacterized protein</fullName>
    </submittedName>
</protein>
<reference evidence="1" key="1">
    <citation type="journal article" date="2021" name="PeerJ">
        <title>Extensive microbial diversity within the chicken gut microbiome revealed by metagenomics and culture.</title>
        <authorList>
            <person name="Gilroy R."/>
            <person name="Ravi A."/>
            <person name="Getino M."/>
            <person name="Pursley I."/>
            <person name="Horton D.L."/>
            <person name="Alikhan N.F."/>
            <person name="Baker D."/>
            <person name="Gharbi K."/>
            <person name="Hall N."/>
            <person name="Watson M."/>
            <person name="Adriaenssens E.M."/>
            <person name="Foster-Nyarko E."/>
            <person name="Jarju S."/>
            <person name="Secka A."/>
            <person name="Antonio M."/>
            <person name="Oren A."/>
            <person name="Chaudhuri R.R."/>
            <person name="La Ragione R."/>
            <person name="Hildebrand F."/>
            <person name="Pallen M.J."/>
        </authorList>
    </citation>
    <scope>NUCLEOTIDE SEQUENCE</scope>
    <source>
        <strain evidence="1">150</strain>
    </source>
</reference>
<dbReference type="AlphaFoldDB" id="A0A9E3ZUH8"/>
<gene>
    <name evidence="1" type="ORF">K8V42_06180</name>
</gene>
<organism evidence="1 2">
    <name type="scientific">Enterococcus aquimarinus</name>
    <dbReference type="NCBI Taxonomy" id="328396"/>
    <lineage>
        <taxon>Bacteria</taxon>
        <taxon>Bacillati</taxon>
        <taxon>Bacillota</taxon>
        <taxon>Bacilli</taxon>
        <taxon>Lactobacillales</taxon>
        <taxon>Enterococcaceae</taxon>
        <taxon>Enterococcus</taxon>
    </lineage>
</organism>
<reference evidence="1" key="2">
    <citation type="submission" date="2021-11" db="EMBL/GenBank/DDBJ databases">
        <authorList>
            <person name="Gilroy R."/>
        </authorList>
    </citation>
    <scope>NUCLEOTIDE SEQUENCE</scope>
    <source>
        <strain evidence="1">150</strain>
    </source>
</reference>